<dbReference type="InterPro" id="IPR011335">
    <property type="entry name" value="Restrct_endonuc-II-like"/>
</dbReference>
<accession>A0A853CGV4</accession>
<dbReference type="EMBL" id="JACBZT010000001">
    <property type="protein sequence ID" value="NYJ06476.1"/>
    <property type="molecule type" value="Genomic_DNA"/>
</dbReference>
<protein>
    <recommendedName>
        <fullName evidence="1">DUF559 domain-containing protein</fullName>
    </recommendedName>
</protein>
<dbReference type="Pfam" id="PF04480">
    <property type="entry name" value="DUF559"/>
    <property type="match status" value="1"/>
</dbReference>
<dbReference type="AlphaFoldDB" id="A0A853CGV4"/>
<reference evidence="2 3" key="1">
    <citation type="submission" date="2020-07" db="EMBL/GenBank/DDBJ databases">
        <title>Sequencing the genomes of 1000 actinobacteria strains.</title>
        <authorList>
            <person name="Klenk H.-P."/>
        </authorList>
    </citation>
    <scope>NUCLEOTIDE SEQUENCE [LARGE SCALE GENOMIC DNA]</scope>
    <source>
        <strain evidence="2 3">DSM 104001</strain>
    </source>
</reference>
<proteinExistence type="predicted"/>
<comment type="caution">
    <text evidence="2">The sequence shown here is derived from an EMBL/GenBank/DDBJ whole genome shotgun (WGS) entry which is preliminary data.</text>
</comment>
<dbReference type="Gene3D" id="3.40.960.10">
    <property type="entry name" value="VSR Endonuclease"/>
    <property type="match status" value="1"/>
</dbReference>
<dbReference type="InterPro" id="IPR007569">
    <property type="entry name" value="DUF559"/>
</dbReference>
<dbReference type="Proteomes" id="UP000541969">
    <property type="component" value="Unassembled WGS sequence"/>
</dbReference>
<sequence length="295" mass="33047">MTTYRRLTGELFVGSHAVAEGLLTKRQIEAGLYRRVLRNVYAEPHLVHDHQLRTRAAALLMPPEAAIGGRSAAVWFGAPFASSADPVLVVVPRDCRWKGPRGVQVHRTDLRPDEIWTDDDGVRLTTVRRTAWDIATLDPLMTAVALIDGMLYDARKNHGELTEAVLLREFASRRGQWGSRRAQFLLPLVDGRAMSPPESRVRVACHLGGLPHPIPQFEVHEFGVFLGQVDLAWPEAKLIVEYEGAYHFDELQIVEDDARYEALVAAGWRVIRLSSIDLRDLDAVVERIRAALARG</sequence>
<organism evidence="2 3">
    <name type="scientific">Petropleomorpha daqingensis</name>
    <dbReference type="NCBI Taxonomy" id="2026353"/>
    <lineage>
        <taxon>Bacteria</taxon>
        <taxon>Bacillati</taxon>
        <taxon>Actinomycetota</taxon>
        <taxon>Actinomycetes</taxon>
        <taxon>Geodermatophilales</taxon>
        <taxon>Geodermatophilaceae</taxon>
        <taxon>Petropleomorpha</taxon>
    </lineage>
</organism>
<keyword evidence="3" id="KW-1185">Reference proteome</keyword>
<evidence type="ECO:0000313" key="2">
    <source>
        <dbReference type="EMBL" id="NYJ06476.1"/>
    </source>
</evidence>
<evidence type="ECO:0000259" key="1">
    <source>
        <dbReference type="Pfam" id="PF04480"/>
    </source>
</evidence>
<gene>
    <name evidence="2" type="ORF">GGQ55_002754</name>
</gene>
<feature type="domain" description="DUF559" evidence="1">
    <location>
        <begin position="229"/>
        <end position="292"/>
    </location>
</feature>
<dbReference type="RefSeq" id="WP_179717620.1">
    <property type="nucleotide sequence ID" value="NZ_JACBZT010000001.1"/>
</dbReference>
<evidence type="ECO:0000313" key="3">
    <source>
        <dbReference type="Proteomes" id="UP000541969"/>
    </source>
</evidence>
<dbReference type="SUPFAM" id="SSF52980">
    <property type="entry name" value="Restriction endonuclease-like"/>
    <property type="match status" value="1"/>
</dbReference>
<name>A0A853CGV4_9ACTN</name>